<protein>
    <submittedName>
        <fullName evidence="1">Uncharacterized protein</fullName>
    </submittedName>
</protein>
<organism evidence="1 2">
    <name type="scientific">Diphasiastrum complanatum</name>
    <name type="common">Issler's clubmoss</name>
    <name type="synonym">Lycopodium complanatum</name>
    <dbReference type="NCBI Taxonomy" id="34168"/>
    <lineage>
        <taxon>Eukaryota</taxon>
        <taxon>Viridiplantae</taxon>
        <taxon>Streptophyta</taxon>
        <taxon>Embryophyta</taxon>
        <taxon>Tracheophyta</taxon>
        <taxon>Lycopodiopsida</taxon>
        <taxon>Lycopodiales</taxon>
        <taxon>Lycopodiaceae</taxon>
        <taxon>Lycopodioideae</taxon>
        <taxon>Diphasiastrum</taxon>
    </lineage>
</organism>
<comment type="caution">
    <text evidence="1">The sequence shown here is derived from an EMBL/GenBank/DDBJ whole genome shotgun (WGS) entry which is preliminary data.</text>
</comment>
<dbReference type="EMBL" id="CM055098">
    <property type="protein sequence ID" value="KAJ7548445.1"/>
    <property type="molecule type" value="Genomic_DNA"/>
</dbReference>
<sequence>MCPLRLILIFLSASVAGYFAWKTLWADNDASINFTEDDKESKSPMSSRCRSYERVGSKVSGAFWMLVDMASGRYLWHTFSSQRMEQQAKSR</sequence>
<dbReference type="Proteomes" id="UP001162992">
    <property type="component" value="Chromosome 7"/>
</dbReference>
<proteinExistence type="predicted"/>
<gene>
    <name evidence="1" type="ORF">O6H91_07G012400</name>
</gene>
<keyword evidence="2" id="KW-1185">Reference proteome</keyword>
<name>A0ACC2D2B9_DIPCM</name>
<evidence type="ECO:0000313" key="1">
    <source>
        <dbReference type="EMBL" id="KAJ7548445.1"/>
    </source>
</evidence>
<accession>A0ACC2D2B9</accession>
<reference evidence="2" key="1">
    <citation type="journal article" date="2024" name="Proc. Natl. Acad. Sci. U.S.A.">
        <title>Extraordinary preservation of gene collinearity over three hundred million years revealed in homosporous lycophytes.</title>
        <authorList>
            <person name="Li C."/>
            <person name="Wickell D."/>
            <person name="Kuo L.Y."/>
            <person name="Chen X."/>
            <person name="Nie B."/>
            <person name="Liao X."/>
            <person name="Peng D."/>
            <person name="Ji J."/>
            <person name="Jenkins J."/>
            <person name="Williams M."/>
            <person name="Shu S."/>
            <person name="Plott C."/>
            <person name="Barry K."/>
            <person name="Rajasekar S."/>
            <person name="Grimwood J."/>
            <person name="Han X."/>
            <person name="Sun S."/>
            <person name="Hou Z."/>
            <person name="He W."/>
            <person name="Dai G."/>
            <person name="Sun C."/>
            <person name="Schmutz J."/>
            <person name="Leebens-Mack J.H."/>
            <person name="Li F.W."/>
            <person name="Wang L."/>
        </authorList>
    </citation>
    <scope>NUCLEOTIDE SEQUENCE [LARGE SCALE GENOMIC DNA]</scope>
    <source>
        <strain evidence="2">cv. PW_Plant_1</strain>
    </source>
</reference>
<evidence type="ECO:0000313" key="2">
    <source>
        <dbReference type="Proteomes" id="UP001162992"/>
    </source>
</evidence>